<evidence type="ECO:0008006" key="11">
    <source>
        <dbReference type="Google" id="ProtNLM"/>
    </source>
</evidence>
<dbReference type="GO" id="GO:0051301">
    <property type="term" value="P:cell division"/>
    <property type="evidence" value="ECO:0007669"/>
    <property type="project" value="UniProtKB-KW"/>
</dbReference>
<proteinExistence type="inferred from homology"/>
<evidence type="ECO:0000256" key="2">
    <source>
        <dbReference type="ARBA" id="ARBA00022618"/>
    </source>
</evidence>
<dbReference type="SUPFAM" id="SSF47954">
    <property type="entry name" value="Cyclin-like"/>
    <property type="match status" value="2"/>
</dbReference>
<dbReference type="InterPro" id="IPR048258">
    <property type="entry name" value="Cyclins_cyclin-box"/>
</dbReference>
<dbReference type="InterPro" id="IPR004367">
    <property type="entry name" value="Cyclin_C-dom"/>
</dbReference>
<dbReference type="Pfam" id="PF00134">
    <property type="entry name" value="Cyclin_N"/>
    <property type="match status" value="1"/>
</dbReference>
<feature type="domain" description="Cyclin-like" evidence="7">
    <location>
        <begin position="282"/>
        <end position="364"/>
    </location>
</feature>
<evidence type="ECO:0000256" key="5">
    <source>
        <dbReference type="RuleBase" id="RU000383"/>
    </source>
</evidence>
<dbReference type="InterPro" id="IPR039361">
    <property type="entry name" value="Cyclin"/>
</dbReference>
<evidence type="ECO:0000313" key="10">
    <source>
        <dbReference type="Proteomes" id="UP001222027"/>
    </source>
</evidence>
<keyword evidence="2" id="KW-0132">Cell division</keyword>
<keyword evidence="4" id="KW-0131">Cell cycle</keyword>
<dbReference type="CDD" id="cd20511">
    <property type="entry name" value="CYCLIN_AtCycB-like_rpt2"/>
    <property type="match status" value="1"/>
</dbReference>
<feature type="region of interest" description="Disordered" evidence="6">
    <location>
        <begin position="1"/>
        <end position="23"/>
    </location>
</feature>
<feature type="domain" description="Cyclin-like" evidence="7">
    <location>
        <begin position="185"/>
        <end position="269"/>
    </location>
</feature>
<comment type="similarity">
    <text evidence="1">Belongs to the cyclin family. Cyclin AB subfamily.</text>
</comment>
<keyword evidence="10" id="KW-1185">Reference proteome</keyword>
<sequence length="403" mass="46282">MERVDENGRGVMEPANFPDMGSRRALRDINNLVGAAAPCAYASRKRGTPDKGSVDDQNPTSVARRPMTRKFAAQSERKSQAYQQGTKEQHEQVRNEIHYNPPLPSTVSIEMEEQVDNSDLKEIEMAIETAPDIDSCDSNNPLAVVEYVQDIYSFYRQTEVTSCVSPDYMSHQFDINEQMRAILVDWLIEVHYKFELMEETLFLTVNIIDRFLARMTVARKKLQLVGVTAMLLACKYEELSVPMVEDFALITDRAYTREEILEMERLIINTLQFNMSVPTPYVFMRRFLKAAESDEKLELVTFFIVELCLVEYKMLKFRPSLLAAAAIYTAQCSLRGFKCWTKTSELHATYSEEQLLECSRLMVQFHHKAGQGKLTVVHRKYSSHRYGYAALSEPALFLLETGH</sequence>
<organism evidence="9 10">
    <name type="scientific">Ensete ventricosum</name>
    <name type="common">Abyssinian banana</name>
    <name type="synonym">Musa ensete</name>
    <dbReference type="NCBI Taxonomy" id="4639"/>
    <lineage>
        <taxon>Eukaryota</taxon>
        <taxon>Viridiplantae</taxon>
        <taxon>Streptophyta</taxon>
        <taxon>Embryophyta</taxon>
        <taxon>Tracheophyta</taxon>
        <taxon>Spermatophyta</taxon>
        <taxon>Magnoliopsida</taxon>
        <taxon>Liliopsida</taxon>
        <taxon>Zingiberales</taxon>
        <taxon>Musaceae</taxon>
        <taxon>Ensete</taxon>
    </lineage>
</organism>
<dbReference type="Pfam" id="PF02984">
    <property type="entry name" value="Cyclin_C"/>
    <property type="match status" value="1"/>
</dbReference>
<evidence type="ECO:0000256" key="6">
    <source>
        <dbReference type="SAM" id="MobiDB-lite"/>
    </source>
</evidence>
<evidence type="ECO:0000313" key="9">
    <source>
        <dbReference type="EMBL" id="KAJ8512001.1"/>
    </source>
</evidence>
<dbReference type="CDD" id="cd20567">
    <property type="entry name" value="CYCLIN_AtCycB-like_rpt1"/>
    <property type="match status" value="1"/>
</dbReference>
<evidence type="ECO:0000259" key="8">
    <source>
        <dbReference type="SMART" id="SM01332"/>
    </source>
</evidence>
<dbReference type="GO" id="GO:0010332">
    <property type="term" value="P:response to gamma radiation"/>
    <property type="evidence" value="ECO:0007669"/>
    <property type="project" value="UniProtKB-ARBA"/>
</dbReference>
<comment type="caution">
    <text evidence="9">The sequence shown here is derived from an EMBL/GenBank/DDBJ whole genome shotgun (WGS) entry which is preliminary data.</text>
</comment>
<evidence type="ECO:0000256" key="4">
    <source>
        <dbReference type="ARBA" id="ARBA00023306"/>
    </source>
</evidence>
<evidence type="ECO:0000259" key="7">
    <source>
        <dbReference type="SMART" id="SM00385"/>
    </source>
</evidence>
<reference evidence="9 10" key="1">
    <citation type="submission" date="2022-12" db="EMBL/GenBank/DDBJ databases">
        <title>Chromosome-scale assembly of the Ensete ventricosum genome.</title>
        <authorList>
            <person name="Dussert Y."/>
            <person name="Stocks J."/>
            <person name="Wendawek A."/>
            <person name="Woldeyes F."/>
            <person name="Nichols R.A."/>
            <person name="Borrell J.S."/>
        </authorList>
    </citation>
    <scope>NUCLEOTIDE SEQUENCE [LARGE SCALE GENOMIC DNA]</scope>
    <source>
        <strain evidence="10">cv. Maze</strain>
        <tissue evidence="9">Seeds</tissue>
    </source>
</reference>
<dbReference type="InterPro" id="IPR013763">
    <property type="entry name" value="Cyclin-like_dom"/>
</dbReference>
<dbReference type="Proteomes" id="UP001222027">
    <property type="component" value="Unassembled WGS sequence"/>
</dbReference>
<name>A0AAV8RY03_ENSVE</name>
<dbReference type="PROSITE" id="PS00292">
    <property type="entry name" value="CYCLINS"/>
    <property type="match status" value="1"/>
</dbReference>
<dbReference type="GO" id="GO:0044772">
    <property type="term" value="P:mitotic cell cycle phase transition"/>
    <property type="evidence" value="ECO:0007669"/>
    <property type="project" value="InterPro"/>
</dbReference>
<keyword evidence="3 5" id="KW-0195">Cyclin</keyword>
<dbReference type="InterPro" id="IPR046965">
    <property type="entry name" value="Cyclin_A/B-like"/>
</dbReference>
<evidence type="ECO:0000256" key="1">
    <source>
        <dbReference type="ARBA" id="ARBA00006955"/>
    </source>
</evidence>
<feature type="region of interest" description="Disordered" evidence="6">
    <location>
        <begin position="38"/>
        <end position="92"/>
    </location>
</feature>
<dbReference type="EMBL" id="JAQQAF010000001">
    <property type="protein sequence ID" value="KAJ8512001.1"/>
    <property type="molecule type" value="Genomic_DNA"/>
</dbReference>
<protein>
    <recommendedName>
        <fullName evidence="11">Cyclin N-terminal domain-containing protein</fullName>
    </recommendedName>
</protein>
<evidence type="ECO:0000256" key="3">
    <source>
        <dbReference type="ARBA" id="ARBA00023127"/>
    </source>
</evidence>
<dbReference type="PIRSF" id="PIRSF001771">
    <property type="entry name" value="Cyclin_A_B_D_E"/>
    <property type="match status" value="1"/>
</dbReference>
<dbReference type="Gene3D" id="1.10.472.10">
    <property type="entry name" value="Cyclin-like"/>
    <property type="match status" value="2"/>
</dbReference>
<dbReference type="FunFam" id="1.10.472.10:FF:000032">
    <property type="entry name" value="G2/mitotic-specific cyclin-1"/>
    <property type="match status" value="1"/>
</dbReference>
<gene>
    <name evidence="9" type="ORF">OPV22_002435</name>
</gene>
<dbReference type="InterPro" id="IPR006671">
    <property type="entry name" value="Cyclin_N"/>
</dbReference>
<dbReference type="AlphaFoldDB" id="A0AAV8RY03"/>
<dbReference type="GO" id="GO:0016538">
    <property type="term" value="F:cyclin-dependent protein serine/threonine kinase regulator activity"/>
    <property type="evidence" value="ECO:0007669"/>
    <property type="project" value="InterPro"/>
</dbReference>
<dbReference type="InterPro" id="IPR036915">
    <property type="entry name" value="Cyclin-like_sf"/>
</dbReference>
<accession>A0AAV8RY03</accession>
<feature type="domain" description="Cyclin C-terminal" evidence="8">
    <location>
        <begin position="278"/>
        <end position="395"/>
    </location>
</feature>
<dbReference type="SMART" id="SM00385">
    <property type="entry name" value="CYCLIN"/>
    <property type="match status" value="2"/>
</dbReference>
<dbReference type="PANTHER" id="PTHR10177">
    <property type="entry name" value="CYCLINS"/>
    <property type="match status" value="1"/>
</dbReference>
<dbReference type="SMART" id="SM01332">
    <property type="entry name" value="Cyclin_C"/>
    <property type="match status" value="1"/>
</dbReference>